<evidence type="ECO:0000256" key="2">
    <source>
        <dbReference type="SAM" id="SignalP"/>
    </source>
</evidence>
<evidence type="ECO:0000313" key="3">
    <source>
        <dbReference type="EMBL" id="MBG3875801.1"/>
    </source>
</evidence>
<evidence type="ECO:0000256" key="1">
    <source>
        <dbReference type="SAM" id="Coils"/>
    </source>
</evidence>
<dbReference type="InterPro" id="IPR014162">
    <property type="entry name" value="CpoB_C"/>
</dbReference>
<dbReference type="InterPro" id="IPR019734">
    <property type="entry name" value="TPR_rpt"/>
</dbReference>
<dbReference type="Gene3D" id="1.25.40.10">
    <property type="entry name" value="Tetratricopeptide repeat domain"/>
    <property type="match status" value="1"/>
</dbReference>
<comment type="caution">
    <text evidence="3">The sequence shown here is derived from an EMBL/GenBank/DDBJ whole genome shotgun (WGS) entry which is preliminary data.</text>
</comment>
<dbReference type="NCBIfam" id="TIGR02795">
    <property type="entry name" value="tol_pal_ybgF"/>
    <property type="match status" value="1"/>
</dbReference>
<feature type="chain" id="PRO_5047328286" evidence="2">
    <location>
        <begin position="18"/>
        <end position="333"/>
    </location>
</feature>
<dbReference type="HAMAP" id="MF_02066">
    <property type="entry name" value="CpoB"/>
    <property type="match status" value="1"/>
</dbReference>
<dbReference type="Pfam" id="PF13432">
    <property type="entry name" value="TPR_16"/>
    <property type="match status" value="1"/>
</dbReference>
<dbReference type="EMBL" id="VRYY01000037">
    <property type="protein sequence ID" value="MBG3875801.1"/>
    <property type="molecule type" value="Genomic_DNA"/>
</dbReference>
<dbReference type="SUPFAM" id="SSF48452">
    <property type="entry name" value="TPR-like"/>
    <property type="match status" value="1"/>
</dbReference>
<feature type="coiled-coil region" evidence="1">
    <location>
        <begin position="31"/>
        <end position="86"/>
    </location>
</feature>
<dbReference type="InterPro" id="IPR011990">
    <property type="entry name" value="TPR-like_helical_dom_sf"/>
</dbReference>
<sequence length="333" mass="35942">MKTRILSRRFLPVCSLAALVALVGCVRQEDVDALNARVMRQDQQIQTLNSQLSGVQPAQADTWSQVQSTRQEIATLRGQIDDMQMRLNATGDQSRDLPQMRDQLNRHDIALRQMASQLAIDIDSVLAAPAPAGAAGAASATGTTHAGDPNAPVLLVNPGKENGFVVAPSSQPSGPVTVPPAQSGTMAVTSAEPAKAAPAPAAKPAAAAVDTAQALYDQGMTAFNERRYKDSVKAFTDFTNTFGDHKLTSNAWFWQGEANFQQQDFARSALAYEQVISKYPKSPKYASSLLKQGICFYKLGKKDAGKVRLEELIKKLPDSPEAQRAKKFLSENK</sequence>
<protein>
    <submittedName>
        <fullName evidence="3">Tol-pal system protein YbgF</fullName>
    </submittedName>
</protein>
<keyword evidence="2" id="KW-0732">Signal</keyword>
<accession>A0ABS0J047</accession>
<dbReference type="SMART" id="SM00028">
    <property type="entry name" value="TPR"/>
    <property type="match status" value="3"/>
</dbReference>
<dbReference type="Gene3D" id="1.20.5.110">
    <property type="match status" value="1"/>
</dbReference>
<name>A0ABS0J047_9BACT</name>
<keyword evidence="1" id="KW-0175">Coiled coil</keyword>
<evidence type="ECO:0000313" key="4">
    <source>
        <dbReference type="Proteomes" id="UP001194469"/>
    </source>
</evidence>
<reference evidence="3 4" key="1">
    <citation type="submission" date="2019-08" db="EMBL/GenBank/DDBJ databases">
        <authorList>
            <person name="Luo N."/>
        </authorList>
    </citation>
    <scope>NUCLEOTIDE SEQUENCE [LARGE SCALE GENOMIC DNA]</scope>
    <source>
        <strain evidence="3 4">NCIMB 9442</strain>
    </source>
</reference>
<dbReference type="PROSITE" id="PS51257">
    <property type="entry name" value="PROKAR_LIPOPROTEIN"/>
    <property type="match status" value="1"/>
</dbReference>
<feature type="signal peptide" evidence="2">
    <location>
        <begin position="1"/>
        <end position="17"/>
    </location>
</feature>
<proteinExistence type="inferred from homology"/>
<gene>
    <name evidence="3" type="primary">ybgF</name>
    <name evidence="3" type="ORF">FVW20_01855</name>
</gene>
<dbReference type="Pfam" id="PF13174">
    <property type="entry name" value="TPR_6"/>
    <property type="match status" value="1"/>
</dbReference>
<organism evidence="3 4">
    <name type="scientific">Nitratidesulfovibrio oxamicus</name>
    <dbReference type="NCBI Taxonomy" id="32016"/>
    <lineage>
        <taxon>Bacteria</taxon>
        <taxon>Pseudomonadati</taxon>
        <taxon>Thermodesulfobacteriota</taxon>
        <taxon>Desulfovibrionia</taxon>
        <taxon>Desulfovibrionales</taxon>
        <taxon>Desulfovibrionaceae</taxon>
        <taxon>Nitratidesulfovibrio</taxon>
    </lineage>
</organism>
<dbReference type="Proteomes" id="UP001194469">
    <property type="component" value="Unassembled WGS sequence"/>
</dbReference>
<dbReference type="InterPro" id="IPR034706">
    <property type="entry name" value="CpoB"/>
</dbReference>
<dbReference type="RefSeq" id="WP_196608050.1">
    <property type="nucleotide sequence ID" value="NZ_VRYY01000037.1"/>
</dbReference>
<keyword evidence="4" id="KW-1185">Reference proteome</keyword>